<protein>
    <submittedName>
        <fullName evidence="1">Uncharacterized protein</fullName>
    </submittedName>
</protein>
<gene>
    <name evidence="1" type="ORF">B0H67DRAFT_101675</name>
</gene>
<dbReference type="AlphaFoldDB" id="A0AA40E416"/>
<reference evidence="1" key="1">
    <citation type="submission" date="2023-06" db="EMBL/GenBank/DDBJ databases">
        <title>Genome-scale phylogeny and comparative genomics of the fungal order Sordariales.</title>
        <authorList>
            <consortium name="Lawrence Berkeley National Laboratory"/>
            <person name="Hensen N."/>
            <person name="Bonometti L."/>
            <person name="Westerberg I."/>
            <person name="Brannstrom I.O."/>
            <person name="Guillou S."/>
            <person name="Cros-Aarteil S."/>
            <person name="Calhoun S."/>
            <person name="Haridas S."/>
            <person name="Kuo A."/>
            <person name="Mondo S."/>
            <person name="Pangilinan J."/>
            <person name="Riley R."/>
            <person name="Labutti K."/>
            <person name="Andreopoulos B."/>
            <person name="Lipzen A."/>
            <person name="Chen C."/>
            <person name="Yanf M."/>
            <person name="Daum C."/>
            <person name="Ng V."/>
            <person name="Clum A."/>
            <person name="Steindorff A."/>
            <person name="Ohm R."/>
            <person name="Martin F."/>
            <person name="Silar P."/>
            <person name="Natvig D."/>
            <person name="Lalanne C."/>
            <person name="Gautier V."/>
            <person name="Ament-Velasquez S.L."/>
            <person name="Kruys A."/>
            <person name="Hutchinson M.I."/>
            <person name="Powell A.J."/>
            <person name="Barry K."/>
            <person name="Miller A.N."/>
            <person name="Grigoriev I.V."/>
            <person name="Debuchy R."/>
            <person name="Gladieux P."/>
            <person name="Thoren M.H."/>
            <person name="Johannesson H."/>
        </authorList>
    </citation>
    <scope>NUCLEOTIDE SEQUENCE</scope>
    <source>
        <strain evidence="1">SMH4607-1</strain>
    </source>
</reference>
<keyword evidence="2" id="KW-1185">Reference proteome</keyword>
<name>A0AA40E416_9PEZI</name>
<dbReference type="Proteomes" id="UP001172102">
    <property type="component" value="Unassembled WGS sequence"/>
</dbReference>
<organism evidence="1 2">
    <name type="scientific">Lasiosphaeris hirsuta</name>
    <dbReference type="NCBI Taxonomy" id="260670"/>
    <lineage>
        <taxon>Eukaryota</taxon>
        <taxon>Fungi</taxon>
        <taxon>Dikarya</taxon>
        <taxon>Ascomycota</taxon>
        <taxon>Pezizomycotina</taxon>
        <taxon>Sordariomycetes</taxon>
        <taxon>Sordariomycetidae</taxon>
        <taxon>Sordariales</taxon>
        <taxon>Lasiosphaeriaceae</taxon>
        <taxon>Lasiosphaeris</taxon>
    </lineage>
</organism>
<comment type="caution">
    <text evidence="1">The sequence shown here is derived from an EMBL/GenBank/DDBJ whole genome shotgun (WGS) entry which is preliminary data.</text>
</comment>
<dbReference type="EMBL" id="JAUKUA010000002">
    <property type="protein sequence ID" value="KAK0724252.1"/>
    <property type="molecule type" value="Genomic_DNA"/>
</dbReference>
<sequence length="616" mass="70354">MAAPASPNVLVGGPFHRNGKSQDLITDGTLRVVNAAKKSEWPAGPTYMNTKKAWHVLGYASRPKPDIEDFVRQVNNLWSFHQTTGEPKDRRAMAARAYMLDALRTLGFRAPHWNACHTENLHLHPSLASDAGQVYQQLRGPKDRIPPNQRAFNSTALLVQNPAPGASDEGGIWAEVAEMRKWREFHRYQGFTVEDPLSNESANKNKKLYRFRAIPVPRGPNSLWHSLAYWRGERRTGGRNNPESTDIPGSIMGHALVKARIWTFFMQTLRDSKAPRWRLYHQLQHDSTVRDGYYGEMSLARSLHASARQGLPAYCHQFILYVVADYFWCQIVVFHPPDGTLERPLRPENSGRAGASESGLHDPMCYQEEERYMYSTFGIYYQSEARAGNIRRRQIFLVTTDWREYDAVDFDDDAFWRAPGYQDPGGRGSRQVAWPIDRARSGERQMGFLTLHPRVDHLPFTALPPVGFMRNQSAAACYYDPDNQNLAPHQMTKFNFVDHTFPTPRPGQILSNYLIPYVDHVWGVYQPRPGLTLDAVLMDHFLEGIDIPGAGFAVPDDDTRAEWATETEDSEAPPFDHAEENWQWRFGKNTDETNILYLEDPVCEFLPAQHLAHAYI</sequence>
<evidence type="ECO:0000313" key="2">
    <source>
        <dbReference type="Proteomes" id="UP001172102"/>
    </source>
</evidence>
<accession>A0AA40E416</accession>
<proteinExistence type="predicted"/>
<evidence type="ECO:0000313" key="1">
    <source>
        <dbReference type="EMBL" id="KAK0724252.1"/>
    </source>
</evidence>